<evidence type="ECO:0000259" key="13">
    <source>
        <dbReference type="Pfam" id="PF00593"/>
    </source>
</evidence>
<comment type="caution">
    <text evidence="15">The sequence shown here is derived from an EMBL/GenBank/DDBJ whole genome shotgun (WGS) entry which is preliminary data.</text>
</comment>
<dbReference type="PANTHER" id="PTHR32552">
    <property type="entry name" value="FERRICHROME IRON RECEPTOR-RELATED"/>
    <property type="match status" value="1"/>
</dbReference>
<comment type="similarity">
    <text evidence="11 12">Belongs to the TonB-dependent receptor family.</text>
</comment>
<keyword evidence="9 11" id="KW-0472">Membrane</keyword>
<keyword evidence="2 11" id="KW-0813">Transport</keyword>
<accession>A0A0J8AFB3</accession>
<dbReference type="Pfam" id="PF07715">
    <property type="entry name" value="Plug"/>
    <property type="match status" value="1"/>
</dbReference>
<keyword evidence="6" id="KW-0408">Iron</keyword>
<comment type="subcellular location">
    <subcellularLocation>
        <location evidence="1 11">Cell outer membrane</location>
        <topology evidence="1 11">Multi-pass membrane protein</topology>
    </subcellularLocation>
</comment>
<evidence type="ECO:0000256" key="8">
    <source>
        <dbReference type="ARBA" id="ARBA00023077"/>
    </source>
</evidence>
<dbReference type="PANTHER" id="PTHR32552:SF81">
    <property type="entry name" value="TONB-DEPENDENT OUTER MEMBRANE RECEPTOR"/>
    <property type="match status" value="1"/>
</dbReference>
<dbReference type="EMBL" id="JACU01000007">
    <property type="protein sequence ID" value="KMS53575.1"/>
    <property type="molecule type" value="Genomic_DNA"/>
</dbReference>
<evidence type="ECO:0000256" key="10">
    <source>
        <dbReference type="ARBA" id="ARBA00023237"/>
    </source>
</evidence>
<dbReference type="InterPro" id="IPR000531">
    <property type="entry name" value="Beta-barrel_TonB"/>
</dbReference>
<dbReference type="AlphaFoldDB" id="A0A0J8AFB3"/>
<feature type="domain" description="TonB-dependent receptor-like beta-barrel" evidence="13">
    <location>
        <begin position="321"/>
        <end position="779"/>
    </location>
</feature>
<keyword evidence="8 12" id="KW-0798">TonB box</keyword>
<evidence type="ECO:0000256" key="3">
    <source>
        <dbReference type="ARBA" id="ARBA00022452"/>
    </source>
</evidence>
<evidence type="ECO:0000259" key="14">
    <source>
        <dbReference type="Pfam" id="PF07715"/>
    </source>
</evidence>
<reference evidence="15 16" key="1">
    <citation type="journal article" date="2015" name="G3 (Bethesda)">
        <title>Insights into Ongoing Evolution of the Hexachlorocyclohexane Catabolic Pathway from Comparative Genomics of Ten Sphingomonadaceae Strains.</title>
        <authorList>
            <person name="Pearce S.L."/>
            <person name="Oakeshott J.G."/>
            <person name="Pandey G."/>
        </authorList>
    </citation>
    <scope>NUCLEOTIDE SEQUENCE [LARGE SCALE GENOMIC DNA]</scope>
    <source>
        <strain evidence="15 16">LL02</strain>
    </source>
</reference>
<evidence type="ECO:0000256" key="4">
    <source>
        <dbReference type="ARBA" id="ARBA00022496"/>
    </source>
</evidence>
<proteinExistence type="inferred from homology"/>
<evidence type="ECO:0000256" key="7">
    <source>
        <dbReference type="ARBA" id="ARBA00023065"/>
    </source>
</evidence>
<sequence length="815" mass="88537">MSRQYSALVSPTIGSIDKGVFLKRFHSPTFPAQRRGSFIGPAMTIALVAAYPAHAAEAEADTSEAADITEITVTARYRTETAQEVPIAISSISSRQLEAQGATSLKQIVQQLPSLNIQGFSGRNQTITIRGIGTNAGGTNDGLEQGVGLYVDGVYRPRTGSVITDLIDIESIQVLRGPQGTLFGKNTVAGAIDIKTREPEFDTLARAELSYGNYNQLRGYFSYNGVVGDDIAFRLSYLRTQRDGLIYNTTQHKDWDNLDNHAARFDLLYKPTDAFKVRLIADYSIQKGDVGFTSVAGVLPTVRANGSEVRGFYRRAADVGYVPGTVNAFDRKTDIDSSQYDEMPSWGLQARADWDVGPVNLTSITAYRNWKWVPNYDGDQFGANIITNSVVATKQQQFSQELRAASKGGQTIDYTAGLYFFWQEADDDTINLYGRDATAWLTTANTPTAAVSTLPASVFNGLVSYARVVPATYSYAAYGQATWNISPSLRVTGGLRYTYEHKTGIYDAYATGDYAPLSSFAPAIQAQVAALRAAYAPAGSYTASKNTNNLSGTAIAAYDLSDDVHTYASYSRGYKSPGINLVRQSLGVDIFVKPEKVDNYEIGIKTRLLGGKAEFNLALFWADVSNYQANFVNYAVTPAVGYISNVGKVRSRGVEVDARAQPLAGLTLGVAGTYNDAEYVSYKNAPSQYLYSYLPSQDLSGQRASGASKYAATGNFEYTLGLGTVDAYVGGDLSYRSGFYAAVNLDPFSYVRGYTLVGLHGGVRAPDDRWEASLWVRNLFNKDYFNTLSVSAANGIVQGAVGEPRMYGLTLKGRL</sequence>
<evidence type="ECO:0000256" key="1">
    <source>
        <dbReference type="ARBA" id="ARBA00004571"/>
    </source>
</evidence>
<evidence type="ECO:0000313" key="15">
    <source>
        <dbReference type="EMBL" id="KMS53575.1"/>
    </source>
</evidence>
<evidence type="ECO:0000256" key="2">
    <source>
        <dbReference type="ARBA" id="ARBA00022448"/>
    </source>
</evidence>
<feature type="domain" description="TonB-dependent receptor plug" evidence="14">
    <location>
        <begin position="82"/>
        <end position="191"/>
    </location>
</feature>
<dbReference type="OrthoDB" id="9760333at2"/>
<name>A0A0J8AFB3_9SPHN</name>
<keyword evidence="16" id="KW-1185">Reference proteome</keyword>
<dbReference type="SUPFAM" id="SSF56935">
    <property type="entry name" value="Porins"/>
    <property type="match status" value="1"/>
</dbReference>
<evidence type="ECO:0000256" key="11">
    <source>
        <dbReference type="PROSITE-ProRule" id="PRU01360"/>
    </source>
</evidence>
<evidence type="ECO:0000313" key="16">
    <source>
        <dbReference type="Proteomes" id="UP000052268"/>
    </source>
</evidence>
<keyword evidence="4" id="KW-0410">Iron transport</keyword>
<organism evidence="15 16">
    <name type="scientific">Novosphingobium barchaimii LL02</name>
    <dbReference type="NCBI Taxonomy" id="1114963"/>
    <lineage>
        <taxon>Bacteria</taxon>
        <taxon>Pseudomonadati</taxon>
        <taxon>Pseudomonadota</taxon>
        <taxon>Alphaproteobacteria</taxon>
        <taxon>Sphingomonadales</taxon>
        <taxon>Sphingomonadaceae</taxon>
        <taxon>Novosphingobium</taxon>
    </lineage>
</organism>
<keyword evidence="15" id="KW-0675">Receptor</keyword>
<keyword evidence="5 11" id="KW-0812">Transmembrane</keyword>
<dbReference type="PATRIC" id="fig|1114963.3.peg.3475"/>
<dbReference type="Proteomes" id="UP000052268">
    <property type="component" value="Unassembled WGS sequence"/>
</dbReference>
<dbReference type="Pfam" id="PF00593">
    <property type="entry name" value="TonB_dep_Rec_b-barrel"/>
    <property type="match status" value="1"/>
</dbReference>
<keyword evidence="3 11" id="KW-1134">Transmembrane beta strand</keyword>
<dbReference type="Gene3D" id="2.40.170.20">
    <property type="entry name" value="TonB-dependent receptor, beta-barrel domain"/>
    <property type="match status" value="1"/>
</dbReference>
<dbReference type="CDD" id="cd01347">
    <property type="entry name" value="ligand_gated_channel"/>
    <property type="match status" value="1"/>
</dbReference>
<dbReference type="GO" id="GO:0009279">
    <property type="term" value="C:cell outer membrane"/>
    <property type="evidence" value="ECO:0007669"/>
    <property type="project" value="UniProtKB-SubCell"/>
</dbReference>
<dbReference type="GO" id="GO:0006826">
    <property type="term" value="P:iron ion transport"/>
    <property type="evidence" value="ECO:0007669"/>
    <property type="project" value="UniProtKB-KW"/>
</dbReference>
<gene>
    <name evidence="15" type="ORF">V474_23175</name>
</gene>
<protein>
    <submittedName>
        <fullName evidence="15">TonB-denpendent receptor</fullName>
    </submittedName>
</protein>
<evidence type="ECO:0000256" key="6">
    <source>
        <dbReference type="ARBA" id="ARBA00023004"/>
    </source>
</evidence>
<dbReference type="InterPro" id="IPR039426">
    <property type="entry name" value="TonB-dep_rcpt-like"/>
</dbReference>
<keyword evidence="10 11" id="KW-0998">Cell outer membrane</keyword>
<keyword evidence="7" id="KW-0406">Ion transport</keyword>
<evidence type="ECO:0000256" key="9">
    <source>
        <dbReference type="ARBA" id="ARBA00023136"/>
    </source>
</evidence>
<dbReference type="PROSITE" id="PS52016">
    <property type="entry name" value="TONB_DEPENDENT_REC_3"/>
    <property type="match status" value="1"/>
</dbReference>
<evidence type="ECO:0000256" key="5">
    <source>
        <dbReference type="ARBA" id="ARBA00022692"/>
    </source>
</evidence>
<evidence type="ECO:0000256" key="12">
    <source>
        <dbReference type="RuleBase" id="RU003357"/>
    </source>
</evidence>
<dbReference type="InterPro" id="IPR036942">
    <property type="entry name" value="Beta-barrel_TonB_sf"/>
</dbReference>
<dbReference type="InterPro" id="IPR012910">
    <property type="entry name" value="Plug_dom"/>
</dbReference>